<evidence type="ECO:0000256" key="1">
    <source>
        <dbReference type="SAM" id="MobiDB-lite"/>
    </source>
</evidence>
<gene>
    <name evidence="2" type="ORF">F511_33230</name>
</gene>
<proteinExistence type="predicted"/>
<sequence length="212" mass="23794">MQYLNLAMHEQGYQKSSVRRLSRPSQGTVVFRRNDSAGHHININVGPFRRDDLAGRSQRVKGFSFQKHYSALERSLKREGIAYQKLLKNRRTTGSQSIRPTNSNLNSNSLVLKPRSSLSYLNSTEHYSALERSLKREGIAYQKLLKNRRTTGSQSIRPTNTATTSGSSIPATLVSKLVSIESLREDELSATNLAPNSDEKRRQSTEIGSGEQ</sequence>
<evidence type="ECO:0000313" key="3">
    <source>
        <dbReference type="Proteomes" id="UP000250235"/>
    </source>
</evidence>
<feature type="compositionally biased region" description="Polar residues" evidence="1">
    <location>
        <begin position="150"/>
        <end position="167"/>
    </location>
</feature>
<accession>A0A2Z7BIZ8</accession>
<keyword evidence="3" id="KW-1185">Reference proteome</keyword>
<feature type="region of interest" description="Disordered" evidence="1">
    <location>
        <begin position="189"/>
        <end position="212"/>
    </location>
</feature>
<evidence type="ECO:0000313" key="2">
    <source>
        <dbReference type="EMBL" id="KZV32108.1"/>
    </source>
</evidence>
<dbReference type="Proteomes" id="UP000250235">
    <property type="component" value="Unassembled WGS sequence"/>
</dbReference>
<protein>
    <submittedName>
        <fullName evidence="2">Uncharacterized protein</fullName>
    </submittedName>
</protein>
<feature type="region of interest" description="Disordered" evidence="1">
    <location>
        <begin position="90"/>
        <end position="109"/>
    </location>
</feature>
<dbReference type="EMBL" id="KV006937">
    <property type="protein sequence ID" value="KZV32108.1"/>
    <property type="molecule type" value="Genomic_DNA"/>
</dbReference>
<organism evidence="2 3">
    <name type="scientific">Dorcoceras hygrometricum</name>
    <dbReference type="NCBI Taxonomy" id="472368"/>
    <lineage>
        <taxon>Eukaryota</taxon>
        <taxon>Viridiplantae</taxon>
        <taxon>Streptophyta</taxon>
        <taxon>Embryophyta</taxon>
        <taxon>Tracheophyta</taxon>
        <taxon>Spermatophyta</taxon>
        <taxon>Magnoliopsida</taxon>
        <taxon>eudicotyledons</taxon>
        <taxon>Gunneridae</taxon>
        <taxon>Pentapetalae</taxon>
        <taxon>asterids</taxon>
        <taxon>lamiids</taxon>
        <taxon>Lamiales</taxon>
        <taxon>Gesneriaceae</taxon>
        <taxon>Didymocarpoideae</taxon>
        <taxon>Trichosporeae</taxon>
        <taxon>Loxocarpinae</taxon>
        <taxon>Dorcoceras</taxon>
    </lineage>
</organism>
<reference evidence="2 3" key="1">
    <citation type="journal article" date="2015" name="Proc. Natl. Acad. Sci. U.S.A.">
        <title>The resurrection genome of Boea hygrometrica: A blueprint for survival of dehydration.</title>
        <authorList>
            <person name="Xiao L."/>
            <person name="Yang G."/>
            <person name="Zhang L."/>
            <person name="Yang X."/>
            <person name="Zhao S."/>
            <person name="Ji Z."/>
            <person name="Zhou Q."/>
            <person name="Hu M."/>
            <person name="Wang Y."/>
            <person name="Chen M."/>
            <person name="Xu Y."/>
            <person name="Jin H."/>
            <person name="Xiao X."/>
            <person name="Hu G."/>
            <person name="Bao F."/>
            <person name="Hu Y."/>
            <person name="Wan P."/>
            <person name="Li L."/>
            <person name="Deng X."/>
            <person name="Kuang T."/>
            <person name="Xiang C."/>
            <person name="Zhu J.K."/>
            <person name="Oliver M.J."/>
            <person name="He Y."/>
        </authorList>
    </citation>
    <scope>NUCLEOTIDE SEQUENCE [LARGE SCALE GENOMIC DNA]</scope>
    <source>
        <strain evidence="3">cv. XS01</strain>
    </source>
</reference>
<dbReference type="AlphaFoldDB" id="A0A2Z7BIZ8"/>
<feature type="region of interest" description="Disordered" evidence="1">
    <location>
        <begin position="148"/>
        <end position="167"/>
    </location>
</feature>
<feature type="compositionally biased region" description="Polar residues" evidence="1">
    <location>
        <begin position="92"/>
        <end position="101"/>
    </location>
</feature>
<name>A0A2Z7BIZ8_9LAMI</name>